<evidence type="ECO:0008006" key="6">
    <source>
        <dbReference type="Google" id="ProtNLM"/>
    </source>
</evidence>
<dbReference type="PANTHER" id="PTHR33746">
    <property type="entry name" value="RUBRERYTHRIN"/>
    <property type="match status" value="1"/>
</dbReference>
<dbReference type="InterPro" id="IPR012347">
    <property type="entry name" value="Ferritin-like"/>
</dbReference>
<keyword evidence="1" id="KW-0813">Transport</keyword>
<feature type="domain" description="Rubredoxin-like" evidence="3">
    <location>
        <begin position="133"/>
        <end position="166"/>
    </location>
</feature>
<dbReference type="Pfam" id="PF02915">
    <property type="entry name" value="Rubrerythrin"/>
    <property type="match status" value="1"/>
</dbReference>
<name>X1VSW5_9ZZZZ</name>
<organism evidence="5">
    <name type="scientific">marine sediment metagenome</name>
    <dbReference type="NCBI Taxonomy" id="412755"/>
    <lineage>
        <taxon>unclassified sequences</taxon>
        <taxon>metagenomes</taxon>
        <taxon>ecological metagenomes</taxon>
    </lineage>
</organism>
<sequence>MSSTEENLQSAFAGESQANRRYLFFADKAEKEGYPQVARLFRAVAEAETIHARNHLAVMDGVGSTRDNLMAGAIGEHYEFTRMYPPFIEQAESENNKRAQRSFEYANEVEQIHHKYFEAGIKAFDAGQQLKEEPYFVCPVCGNTVAGEAPEKCPICGAPRSKFKRVE</sequence>
<protein>
    <recommendedName>
        <fullName evidence="6">Rubredoxin-like domain-containing protein</fullName>
    </recommendedName>
</protein>
<dbReference type="PROSITE" id="PS50905">
    <property type="entry name" value="FERRITIN_LIKE"/>
    <property type="match status" value="1"/>
</dbReference>
<dbReference type="PROSITE" id="PS50903">
    <property type="entry name" value="RUBREDOXIN_LIKE"/>
    <property type="match status" value="1"/>
</dbReference>
<dbReference type="InterPro" id="IPR048574">
    <property type="entry name" value="RUBY_RBDX"/>
</dbReference>
<dbReference type="GO" id="GO:0005506">
    <property type="term" value="F:iron ion binding"/>
    <property type="evidence" value="ECO:0007669"/>
    <property type="project" value="InterPro"/>
</dbReference>
<dbReference type="CDD" id="cd01041">
    <property type="entry name" value="Rubrerythrin"/>
    <property type="match status" value="1"/>
</dbReference>
<dbReference type="AlphaFoldDB" id="X1VSW5"/>
<evidence type="ECO:0000313" key="5">
    <source>
        <dbReference type="EMBL" id="GAJ12920.1"/>
    </source>
</evidence>
<dbReference type="InterPro" id="IPR009040">
    <property type="entry name" value="Ferritin-like_diiron"/>
</dbReference>
<accession>X1VSW5</accession>
<dbReference type="InterPro" id="IPR024934">
    <property type="entry name" value="Rubredoxin-like_dom"/>
</dbReference>
<evidence type="ECO:0000259" key="4">
    <source>
        <dbReference type="PROSITE" id="PS50905"/>
    </source>
</evidence>
<evidence type="ECO:0000256" key="2">
    <source>
        <dbReference type="ARBA" id="ARBA00022982"/>
    </source>
</evidence>
<dbReference type="Gene3D" id="2.20.28.10">
    <property type="match status" value="1"/>
</dbReference>
<dbReference type="EMBL" id="BARW01033733">
    <property type="protein sequence ID" value="GAJ12920.1"/>
    <property type="molecule type" value="Genomic_DNA"/>
</dbReference>
<dbReference type="SUPFAM" id="SSF47240">
    <property type="entry name" value="Ferritin-like"/>
    <property type="match status" value="1"/>
</dbReference>
<reference evidence="5" key="1">
    <citation type="journal article" date="2014" name="Front. Microbiol.">
        <title>High frequency of phylogenetically diverse reductive dehalogenase-homologous genes in deep subseafloor sedimentary metagenomes.</title>
        <authorList>
            <person name="Kawai M."/>
            <person name="Futagami T."/>
            <person name="Toyoda A."/>
            <person name="Takaki Y."/>
            <person name="Nishi S."/>
            <person name="Hori S."/>
            <person name="Arai W."/>
            <person name="Tsubouchi T."/>
            <person name="Morono Y."/>
            <person name="Uchiyama I."/>
            <person name="Ito T."/>
            <person name="Fujiyama A."/>
            <person name="Inagaki F."/>
            <person name="Takami H."/>
        </authorList>
    </citation>
    <scope>NUCLEOTIDE SEQUENCE</scope>
    <source>
        <strain evidence="5">Expedition CK06-06</strain>
    </source>
</reference>
<gene>
    <name evidence="5" type="ORF">S12H4_53056</name>
</gene>
<dbReference type="CDD" id="cd00729">
    <property type="entry name" value="rubredoxin_SM"/>
    <property type="match status" value="1"/>
</dbReference>
<dbReference type="SUPFAM" id="SSF57802">
    <property type="entry name" value="Rubredoxin-like"/>
    <property type="match status" value="1"/>
</dbReference>
<dbReference type="InterPro" id="IPR009078">
    <property type="entry name" value="Ferritin-like_SF"/>
</dbReference>
<dbReference type="InterPro" id="IPR052753">
    <property type="entry name" value="Rbr2/Nigerythrin"/>
</dbReference>
<dbReference type="GO" id="GO:0016491">
    <property type="term" value="F:oxidoreductase activity"/>
    <property type="evidence" value="ECO:0007669"/>
    <property type="project" value="InterPro"/>
</dbReference>
<evidence type="ECO:0000259" key="3">
    <source>
        <dbReference type="PROSITE" id="PS50903"/>
    </source>
</evidence>
<dbReference type="Gene3D" id="1.20.1260.10">
    <property type="match status" value="1"/>
</dbReference>
<proteinExistence type="predicted"/>
<dbReference type="Pfam" id="PF21349">
    <property type="entry name" value="RUBY_RBDX"/>
    <property type="match status" value="1"/>
</dbReference>
<comment type="caution">
    <text evidence="5">The sequence shown here is derived from an EMBL/GenBank/DDBJ whole genome shotgun (WGS) entry which is preliminary data.</text>
</comment>
<feature type="domain" description="Ferritin-like diiron" evidence="4">
    <location>
        <begin position="1"/>
        <end position="128"/>
    </location>
</feature>
<dbReference type="PANTHER" id="PTHR33746:SF4">
    <property type="entry name" value="RUBRERYTHRIN"/>
    <property type="match status" value="1"/>
</dbReference>
<dbReference type="InterPro" id="IPR003251">
    <property type="entry name" value="Rr_diiron-bd_dom"/>
</dbReference>
<evidence type="ECO:0000256" key="1">
    <source>
        <dbReference type="ARBA" id="ARBA00022448"/>
    </source>
</evidence>
<keyword evidence="2" id="KW-0249">Electron transport</keyword>